<dbReference type="AlphaFoldDB" id="A0A1Y2IGM2"/>
<accession>A0A1Y2IGM2</accession>
<proteinExistence type="predicted"/>
<dbReference type="EMBL" id="KZ084124">
    <property type="protein sequence ID" value="OSC99773.1"/>
    <property type="molecule type" value="Genomic_DNA"/>
</dbReference>
<protein>
    <submittedName>
        <fullName evidence="1">Uncharacterized protein</fullName>
    </submittedName>
</protein>
<organism evidence="1 2">
    <name type="scientific">Trametes coccinea (strain BRFM310)</name>
    <name type="common">Pycnoporus coccineus</name>
    <dbReference type="NCBI Taxonomy" id="1353009"/>
    <lineage>
        <taxon>Eukaryota</taxon>
        <taxon>Fungi</taxon>
        <taxon>Dikarya</taxon>
        <taxon>Basidiomycota</taxon>
        <taxon>Agaricomycotina</taxon>
        <taxon>Agaricomycetes</taxon>
        <taxon>Polyporales</taxon>
        <taxon>Polyporaceae</taxon>
        <taxon>Trametes</taxon>
    </lineage>
</organism>
<evidence type="ECO:0000313" key="1">
    <source>
        <dbReference type="EMBL" id="OSC99773.1"/>
    </source>
</evidence>
<reference evidence="1 2" key="1">
    <citation type="journal article" date="2015" name="Biotechnol. Biofuels">
        <title>Enhanced degradation of softwood versus hardwood by the white-rot fungus Pycnoporus coccineus.</title>
        <authorList>
            <person name="Couturier M."/>
            <person name="Navarro D."/>
            <person name="Chevret D."/>
            <person name="Henrissat B."/>
            <person name="Piumi F."/>
            <person name="Ruiz-Duenas F.J."/>
            <person name="Martinez A.T."/>
            <person name="Grigoriev I.V."/>
            <person name="Riley R."/>
            <person name="Lipzen A."/>
            <person name="Berrin J.G."/>
            <person name="Master E.R."/>
            <person name="Rosso M.N."/>
        </authorList>
    </citation>
    <scope>NUCLEOTIDE SEQUENCE [LARGE SCALE GENOMIC DNA]</scope>
    <source>
        <strain evidence="1 2">BRFM310</strain>
    </source>
</reference>
<keyword evidence="2" id="KW-1185">Reference proteome</keyword>
<name>A0A1Y2IGM2_TRAC3</name>
<gene>
    <name evidence="1" type="ORF">PYCCODRAFT_748785</name>
</gene>
<sequence>MSPACREVGIFRASRAATDCATFSPYLTIIGHGLLQAAVLISTSTSTSEPCPYEAVTAHIFEMLRRPYKYKAPEVGMRSSPHAAYGFVLGLALLRRWAVWYGKYIDRDFEKNLS</sequence>
<dbReference type="Proteomes" id="UP000193067">
    <property type="component" value="Unassembled WGS sequence"/>
</dbReference>
<evidence type="ECO:0000313" key="2">
    <source>
        <dbReference type="Proteomes" id="UP000193067"/>
    </source>
</evidence>